<keyword evidence="2" id="KW-0378">Hydrolase</keyword>
<keyword evidence="1" id="KW-0732">Signal</keyword>
<accession>A0AA89BP97</accession>
<evidence type="ECO:0000256" key="2">
    <source>
        <dbReference type="ARBA" id="ARBA00022801"/>
    </source>
</evidence>
<keyword evidence="4" id="KW-1185">Reference proteome</keyword>
<evidence type="ECO:0000313" key="3">
    <source>
        <dbReference type="EMBL" id="KAK3090280.1"/>
    </source>
</evidence>
<name>A0AA89BP97_PINIB</name>
<gene>
    <name evidence="3" type="ORF">FSP39_010604</name>
</gene>
<evidence type="ECO:0000313" key="4">
    <source>
        <dbReference type="Proteomes" id="UP001186944"/>
    </source>
</evidence>
<sequence length="98" mass="11118">MAQNKALYFSGHDHNLQHLQVSRPGYKMNFFVIGSANFADTSNAHAKDVPQNSSKFFWAKESEHGGFATVEMTSSNMTFTFVDGQGHQLYQQILYPRK</sequence>
<dbReference type="GO" id="GO:0045453">
    <property type="term" value="P:bone resorption"/>
    <property type="evidence" value="ECO:0007669"/>
    <property type="project" value="TreeGrafter"/>
</dbReference>
<dbReference type="PANTHER" id="PTHR10161:SF14">
    <property type="entry name" value="TARTRATE-RESISTANT ACID PHOSPHATASE TYPE 5"/>
    <property type="match status" value="1"/>
</dbReference>
<dbReference type="EMBL" id="VSWD01000010">
    <property type="protein sequence ID" value="KAK3090280.1"/>
    <property type="molecule type" value="Genomic_DNA"/>
</dbReference>
<dbReference type="InterPro" id="IPR029052">
    <property type="entry name" value="Metallo-depent_PP-like"/>
</dbReference>
<dbReference type="GO" id="GO:0016787">
    <property type="term" value="F:hydrolase activity"/>
    <property type="evidence" value="ECO:0007669"/>
    <property type="project" value="UniProtKB-KW"/>
</dbReference>
<evidence type="ECO:0000256" key="1">
    <source>
        <dbReference type="ARBA" id="ARBA00022729"/>
    </source>
</evidence>
<protein>
    <submittedName>
        <fullName evidence="3">Uncharacterized protein</fullName>
    </submittedName>
</protein>
<dbReference type="Proteomes" id="UP001186944">
    <property type="component" value="Unassembled WGS sequence"/>
</dbReference>
<comment type="caution">
    <text evidence="3">The sequence shown here is derived from an EMBL/GenBank/DDBJ whole genome shotgun (WGS) entry which is preliminary data.</text>
</comment>
<proteinExistence type="predicted"/>
<dbReference type="InterPro" id="IPR051558">
    <property type="entry name" value="Metallophosphoesterase_PAP"/>
</dbReference>
<organism evidence="3 4">
    <name type="scientific">Pinctada imbricata</name>
    <name type="common">Atlantic pearl-oyster</name>
    <name type="synonym">Pinctada martensii</name>
    <dbReference type="NCBI Taxonomy" id="66713"/>
    <lineage>
        <taxon>Eukaryota</taxon>
        <taxon>Metazoa</taxon>
        <taxon>Spiralia</taxon>
        <taxon>Lophotrochozoa</taxon>
        <taxon>Mollusca</taxon>
        <taxon>Bivalvia</taxon>
        <taxon>Autobranchia</taxon>
        <taxon>Pteriomorphia</taxon>
        <taxon>Pterioida</taxon>
        <taxon>Pterioidea</taxon>
        <taxon>Pteriidae</taxon>
        <taxon>Pinctada</taxon>
    </lineage>
</organism>
<reference evidence="3" key="1">
    <citation type="submission" date="2019-08" db="EMBL/GenBank/DDBJ databases">
        <title>The improved chromosome-level genome for the pearl oyster Pinctada fucata martensii using PacBio sequencing and Hi-C.</title>
        <authorList>
            <person name="Zheng Z."/>
        </authorList>
    </citation>
    <scope>NUCLEOTIDE SEQUENCE</scope>
    <source>
        <strain evidence="3">ZZ-2019</strain>
        <tissue evidence="3">Adductor muscle</tissue>
    </source>
</reference>
<dbReference type="Gene3D" id="3.60.21.10">
    <property type="match status" value="1"/>
</dbReference>
<dbReference type="AlphaFoldDB" id="A0AA89BP97"/>
<dbReference type="PANTHER" id="PTHR10161">
    <property type="entry name" value="TARTRATE-RESISTANT ACID PHOSPHATASE TYPE 5"/>
    <property type="match status" value="1"/>
</dbReference>
<dbReference type="SUPFAM" id="SSF56300">
    <property type="entry name" value="Metallo-dependent phosphatases"/>
    <property type="match status" value="1"/>
</dbReference>